<feature type="compositionally biased region" description="Basic and acidic residues" evidence="1">
    <location>
        <begin position="274"/>
        <end position="303"/>
    </location>
</feature>
<sequence length="338" mass="38095">ADDTQLHAPGPGPGARDPRVRGRAPAPPARGVRHGRDPPRRRSGPDRARGGELRGGRRRAAPRRDRPAQEHDGRRREHVAPRRDARRRVPLGRHLHRAQRDRPALGADEQRQRQHGVPQHPPHPPRREPGDRRAQGVPRDEHHGHRRGVHDPRLRGADLGAGLLQRPAVQRRHRRHPRVRRPGDQRAGLPDRARLARHGAHDGGRDGRQREHGARAQLDPHAARPRAGQPRAVRPGRAGGGRRADELRVPHHVPAHVGRQPDLGAQHLGAALDGGERGGRQRPELRGRERLPRADVRGREHRVPQRRPARDHHDRLRRQHGGRVHAPLAQPREPRGDR</sequence>
<feature type="region of interest" description="Disordered" evidence="1">
    <location>
        <begin position="1"/>
        <end position="338"/>
    </location>
</feature>
<dbReference type="EMBL" id="CADCTU010000539">
    <property type="protein sequence ID" value="CAA9328725.1"/>
    <property type="molecule type" value="Genomic_DNA"/>
</dbReference>
<feature type="compositionally biased region" description="Low complexity" evidence="1">
    <location>
        <begin position="157"/>
        <end position="168"/>
    </location>
</feature>
<feature type="compositionally biased region" description="Basic residues" evidence="1">
    <location>
        <begin position="169"/>
        <end position="180"/>
    </location>
</feature>
<evidence type="ECO:0000313" key="2">
    <source>
        <dbReference type="EMBL" id="CAA9328725.1"/>
    </source>
</evidence>
<accession>A0A6J4LCV6</accession>
<evidence type="ECO:0000256" key="1">
    <source>
        <dbReference type="SAM" id="MobiDB-lite"/>
    </source>
</evidence>
<name>A0A6J4LCV6_9BACT</name>
<organism evidence="2">
    <name type="scientific">uncultured Gemmatimonadaceae bacterium</name>
    <dbReference type="NCBI Taxonomy" id="246130"/>
    <lineage>
        <taxon>Bacteria</taxon>
        <taxon>Pseudomonadati</taxon>
        <taxon>Gemmatimonadota</taxon>
        <taxon>Gemmatimonadia</taxon>
        <taxon>Gemmatimonadales</taxon>
        <taxon>Gemmatimonadaceae</taxon>
        <taxon>environmental samples</taxon>
    </lineage>
</organism>
<proteinExistence type="predicted"/>
<reference evidence="2" key="1">
    <citation type="submission" date="2020-02" db="EMBL/GenBank/DDBJ databases">
        <authorList>
            <person name="Meier V. D."/>
        </authorList>
    </citation>
    <scope>NUCLEOTIDE SEQUENCE</scope>
    <source>
        <strain evidence="2">AVDCRST_MAG11</strain>
    </source>
</reference>
<feature type="non-terminal residue" evidence="2">
    <location>
        <position position="1"/>
    </location>
</feature>
<feature type="compositionally biased region" description="Basic residues" evidence="1">
    <location>
        <begin position="304"/>
        <end position="323"/>
    </location>
</feature>
<dbReference type="AlphaFoldDB" id="A0A6J4LCV6"/>
<feature type="non-terminal residue" evidence="2">
    <location>
        <position position="338"/>
    </location>
</feature>
<feature type="compositionally biased region" description="Basic and acidic residues" evidence="1">
    <location>
        <begin position="181"/>
        <end position="214"/>
    </location>
</feature>
<feature type="compositionally biased region" description="Basic and acidic residues" evidence="1">
    <location>
        <begin position="34"/>
        <end position="55"/>
    </location>
</feature>
<protein>
    <submittedName>
        <fullName evidence="2">Uncharacterized protein</fullName>
    </submittedName>
</protein>
<gene>
    <name evidence="2" type="ORF">AVDCRST_MAG11-2374</name>
</gene>
<feature type="compositionally biased region" description="Basic and acidic residues" evidence="1">
    <location>
        <begin position="125"/>
        <end position="156"/>
    </location>
</feature>
<feature type="compositionally biased region" description="Basic and acidic residues" evidence="1">
    <location>
        <begin position="62"/>
        <end position="83"/>
    </location>
</feature>
<feature type="compositionally biased region" description="Basic residues" evidence="1">
    <location>
        <begin position="84"/>
        <end position="97"/>
    </location>
</feature>
<feature type="compositionally biased region" description="Basic and acidic residues" evidence="1">
    <location>
        <begin position="98"/>
        <end position="112"/>
    </location>
</feature>
<feature type="compositionally biased region" description="Low complexity" evidence="1">
    <location>
        <begin position="225"/>
        <end position="236"/>
    </location>
</feature>